<evidence type="ECO:0000313" key="6">
    <source>
        <dbReference type="EMBL" id="CAC5405975.1"/>
    </source>
</evidence>
<dbReference type="InterPro" id="IPR050598">
    <property type="entry name" value="AminoAcid_Transporter"/>
</dbReference>
<dbReference type="Proteomes" id="UP000507470">
    <property type="component" value="Unassembled WGS sequence"/>
</dbReference>
<feature type="transmembrane region" description="Helical" evidence="5">
    <location>
        <begin position="237"/>
        <end position="256"/>
    </location>
</feature>
<name>A0A6J8DD50_MYTCO</name>
<dbReference type="AlphaFoldDB" id="A0A6J8DD50"/>
<dbReference type="InterPro" id="IPR002293">
    <property type="entry name" value="AA/rel_permease1"/>
</dbReference>
<evidence type="ECO:0000256" key="4">
    <source>
        <dbReference type="ARBA" id="ARBA00023136"/>
    </source>
</evidence>
<sequence length="296" mass="33301">MIETNNVTLEKELRVITEREDTVSIKRRLGFCSGVALIVDGIIGSGIFVSPKGILENTGSVSLSLVIWCVCGFISILSTYGSLATDFEGSEKNPLVWVSAIYSGMWAFGGWSNLNFVIEELQNPKRICFAAAREELFPEFLCYLNIHNNVPIPAIFTFMALAFVMMIPADLSKMLNLVGFIGWIFDGLIMVVHIVLNFRMKNVERPFKVPIIVPIIVIIFVLYMLISPFLEPVKTEFWYALSFLLAGVVLYIPFVFFKLRLPGTGKYALSFTINLVTITHISNIPSIHAFNRRNQL</sequence>
<dbReference type="Gene3D" id="1.20.1740.10">
    <property type="entry name" value="Amino acid/polyamine transporter I"/>
    <property type="match status" value="2"/>
</dbReference>
<protein>
    <submittedName>
        <fullName evidence="6">SLC7A9</fullName>
    </submittedName>
</protein>
<evidence type="ECO:0000256" key="3">
    <source>
        <dbReference type="ARBA" id="ARBA00022989"/>
    </source>
</evidence>
<keyword evidence="3 5" id="KW-1133">Transmembrane helix</keyword>
<feature type="transmembrane region" description="Helical" evidence="5">
    <location>
        <begin position="207"/>
        <end position="225"/>
    </location>
</feature>
<feature type="transmembrane region" description="Helical" evidence="5">
    <location>
        <begin position="268"/>
        <end position="290"/>
    </location>
</feature>
<comment type="subcellular location">
    <subcellularLocation>
        <location evidence="1">Membrane</location>
        <topology evidence="1">Multi-pass membrane protein</topology>
    </subcellularLocation>
</comment>
<feature type="transmembrane region" description="Helical" evidence="5">
    <location>
        <begin position="29"/>
        <end position="49"/>
    </location>
</feature>
<feature type="transmembrane region" description="Helical" evidence="5">
    <location>
        <begin position="174"/>
        <end position="195"/>
    </location>
</feature>
<gene>
    <name evidence="6" type="ORF">MCOR_39607</name>
</gene>
<dbReference type="OrthoDB" id="6157741at2759"/>
<dbReference type="EMBL" id="CACVKT020007152">
    <property type="protein sequence ID" value="CAC5405975.1"/>
    <property type="molecule type" value="Genomic_DNA"/>
</dbReference>
<keyword evidence="7" id="KW-1185">Reference proteome</keyword>
<evidence type="ECO:0000256" key="2">
    <source>
        <dbReference type="ARBA" id="ARBA00022692"/>
    </source>
</evidence>
<feature type="transmembrane region" description="Helical" evidence="5">
    <location>
        <begin position="150"/>
        <end position="167"/>
    </location>
</feature>
<dbReference type="GO" id="GO:0016020">
    <property type="term" value="C:membrane"/>
    <property type="evidence" value="ECO:0007669"/>
    <property type="project" value="UniProtKB-SubCell"/>
</dbReference>
<feature type="transmembrane region" description="Helical" evidence="5">
    <location>
        <begin position="95"/>
        <end position="114"/>
    </location>
</feature>
<keyword evidence="2 5" id="KW-0812">Transmembrane</keyword>
<keyword evidence="4 5" id="KW-0472">Membrane</keyword>
<proteinExistence type="predicted"/>
<evidence type="ECO:0000256" key="5">
    <source>
        <dbReference type="SAM" id="Phobius"/>
    </source>
</evidence>
<feature type="transmembrane region" description="Helical" evidence="5">
    <location>
        <begin position="61"/>
        <end position="83"/>
    </location>
</feature>
<reference evidence="6 7" key="1">
    <citation type="submission" date="2020-06" db="EMBL/GenBank/DDBJ databases">
        <authorList>
            <person name="Li R."/>
            <person name="Bekaert M."/>
        </authorList>
    </citation>
    <scope>NUCLEOTIDE SEQUENCE [LARGE SCALE GENOMIC DNA]</scope>
    <source>
        <strain evidence="7">wild</strain>
    </source>
</reference>
<dbReference type="Pfam" id="PF13520">
    <property type="entry name" value="AA_permease_2"/>
    <property type="match status" value="1"/>
</dbReference>
<dbReference type="PANTHER" id="PTHR11785:SF512">
    <property type="entry name" value="SOBREMESA, ISOFORM B"/>
    <property type="match status" value="1"/>
</dbReference>
<dbReference type="PANTHER" id="PTHR11785">
    <property type="entry name" value="AMINO ACID TRANSPORTER"/>
    <property type="match status" value="1"/>
</dbReference>
<dbReference type="GO" id="GO:0015179">
    <property type="term" value="F:L-amino acid transmembrane transporter activity"/>
    <property type="evidence" value="ECO:0007669"/>
    <property type="project" value="TreeGrafter"/>
</dbReference>
<evidence type="ECO:0000256" key="1">
    <source>
        <dbReference type="ARBA" id="ARBA00004141"/>
    </source>
</evidence>
<accession>A0A6J8DD50</accession>
<organism evidence="6 7">
    <name type="scientific">Mytilus coruscus</name>
    <name type="common">Sea mussel</name>
    <dbReference type="NCBI Taxonomy" id="42192"/>
    <lineage>
        <taxon>Eukaryota</taxon>
        <taxon>Metazoa</taxon>
        <taxon>Spiralia</taxon>
        <taxon>Lophotrochozoa</taxon>
        <taxon>Mollusca</taxon>
        <taxon>Bivalvia</taxon>
        <taxon>Autobranchia</taxon>
        <taxon>Pteriomorphia</taxon>
        <taxon>Mytilida</taxon>
        <taxon>Mytiloidea</taxon>
        <taxon>Mytilidae</taxon>
        <taxon>Mytilinae</taxon>
        <taxon>Mytilus</taxon>
    </lineage>
</organism>
<evidence type="ECO:0000313" key="7">
    <source>
        <dbReference type="Proteomes" id="UP000507470"/>
    </source>
</evidence>